<evidence type="ECO:0000256" key="1">
    <source>
        <dbReference type="ARBA" id="ARBA00023012"/>
    </source>
</evidence>
<keyword evidence="4" id="KW-1185">Reference proteome</keyword>
<sequence length="68" mass="7985">MYRSRRNRSPGFWNESANRKLRTRLIEELGVEPSPQLQRLHQAILTVDPRLDVFTSERHGSTFDLYAA</sequence>
<accession>A0ABN1Z2V5</accession>
<gene>
    <name evidence="3" type="ORF">GCM10009601_39420</name>
</gene>
<dbReference type="SUPFAM" id="SSF48452">
    <property type="entry name" value="TPR-like"/>
    <property type="match status" value="1"/>
</dbReference>
<dbReference type="InterPro" id="IPR005158">
    <property type="entry name" value="BTAD"/>
</dbReference>
<dbReference type="EMBL" id="BAAAIZ010000061">
    <property type="protein sequence ID" value="GAA1427737.1"/>
    <property type="molecule type" value="Genomic_DNA"/>
</dbReference>
<dbReference type="Pfam" id="PF03704">
    <property type="entry name" value="BTAD"/>
    <property type="match status" value="1"/>
</dbReference>
<dbReference type="Gene3D" id="1.25.40.10">
    <property type="entry name" value="Tetratricopeptide repeat domain"/>
    <property type="match status" value="1"/>
</dbReference>
<name>A0ABN1Z2V5_9ACTN</name>
<evidence type="ECO:0000313" key="3">
    <source>
        <dbReference type="EMBL" id="GAA1427737.1"/>
    </source>
</evidence>
<evidence type="ECO:0000259" key="2">
    <source>
        <dbReference type="Pfam" id="PF03704"/>
    </source>
</evidence>
<keyword evidence="1" id="KW-0902">Two-component regulatory system</keyword>
<evidence type="ECO:0000313" key="4">
    <source>
        <dbReference type="Proteomes" id="UP001500973"/>
    </source>
</evidence>
<feature type="domain" description="Bacterial transcriptional activator" evidence="2">
    <location>
        <begin position="19"/>
        <end position="45"/>
    </location>
</feature>
<organism evidence="3 4">
    <name type="scientific">Streptomyces thermospinosisporus</name>
    <dbReference type="NCBI Taxonomy" id="161482"/>
    <lineage>
        <taxon>Bacteria</taxon>
        <taxon>Bacillati</taxon>
        <taxon>Actinomycetota</taxon>
        <taxon>Actinomycetes</taxon>
        <taxon>Kitasatosporales</taxon>
        <taxon>Streptomycetaceae</taxon>
        <taxon>Streptomyces</taxon>
    </lineage>
</organism>
<reference evidence="3 4" key="1">
    <citation type="journal article" date="2019" name="Int. J. Syst. Evol. Microbiol.">
        <title>The Global Catalogue of Microorganisms (GCM) 10K type strain sequencing project: providing services to taxonomists for standard genome sequencing and annotation.</title>
        <authorList>
            <consortium name="The Broad Institute Genomics Platform"/>
            <consortium name="The Broad Institute Genome Sequencing Center for Infectious Disease"/>
            <person name="Wu L."/>
            <person name="Ma J."/>
        </authorList>
    </citation>
    <scope>NUCLEOTIDE SEQUENCE [LARGE SCALE GENOMIC DNA]</scope>
    <source>
        <strain evidence="3 4">JCM 11756</strain>
    </source>
</reference>
<comment type="caution">
    <text evidence="3">The sequence shown here is derived from an EMBL/GenBank/DDBJ whole genome shotgun (WGS) entry which is preliminary data.</text>
</comment>
<protein>
    <recommendedName>
        <fullName evidence="2">Bacterial transcriptional activator domain-containing protein</fullName>
    </recommendedName>
</protein>
<dbReference type="Proteomes" id="UP001500973">
    <property type="component" value="Unassembled WGS sequence"/>
</dbReference>
<proteinExistence type="predicted"/>
<dbReference type="InterPro" id="IPR011990">
    <property type="entry name" value="TPR-like_helical_dom_sf"/>
</dbReference>